<dbReference type="Proteomes" id="UP000282028">
    <property type="component" value="Unassembled WGS sequence"/>
</dbReference>
<keyword evidence="4 7" id="KW-0812">Transmembrane</keyword>
<evidence type="ECO:0000256" key="4">
    <source>
        <dbReference type="ARBA" id="ARBA00022692"/>
    </source>
</evidence>
<organism evidence="9 10">
    <name type="scientific">Brevibacillus invocatus</name>
    <dbReference type="NCBI Taxonomy" id="173959"/>
    <lineage>
        <taxon>Bacteria</taxon>
        <taxon>Bacillati</taxon>
        <taxon>Bacillota</taxon>
        <taxon>Bacilli</taxon>
        <taxon>Bacillales</taxon>
        <taxon>Paenibacillaceae</taxon>
        <taxon>Brevibacillus</taxon>
    </lineage>
</organism>
<dbReference type="InterPro" id="IPR037185">
    <property type="entry name" value="EmrE-like"/>
</dbReference>
<dbReference type="AlphaFoldDB" id="A0A3M8CET3"/>
<dbReference type="InterPro" id="IPR045324">
    <property type="entry name" value="Small_multidrug_res"/>
</dbReference>
<keyword evidence="5 8" id="KW-1133">Transmembrane helix</keyword>
<protein>
    <submittedName>
        <fullName evidence="9">QacE family quaternary ammonium compound efflux SMR transporter</fullName>
    </submittedName>
</protein>
<accession>A0A3M8CET3</accession>
<evidence type="ECO:0000256" key="1">
    <source>
        <dbReference type="ARBA" id="ARBA00004651"/>
    </source>
</evidence>
<feature type="transmembrane region" description="Helical" evidence="8">
    <location>
        <begin position="5"/>
        <end position="22"/>
    </location>
</feature>
<evidence type="ECO:0000256" key="6">
    <source>
        <dbReference type="ARBA" id="ARBA00023136"/>
    </source>
</evidence>
<keyword evidence="6 8" id="KW-0472">Membrane</keyword>
<keyword evidence="3" id="KW-1003">Cell membrane</keyword>
<reference evidence="9 10" key="1">
    <citation type="submission" date="2018-10" db="EMBL/GenBank/DDBJ databases">
        <title>Phylogenomics of Brevibacillus.</title>
        <authorList>
            <person name="Dunlap C."/>
        </authorList>
    </citation>
    <scope>NUCLEOTIDE SEQUENCE [LARGE SCALE GENOMIC DNA]</scope>
    <source>
        <strain evidence="9 10">JCM 12215</strain>
    </source>
</reference>
<dbReference type="InterPro" id="IPR000390">
    <property type="entry name" value="Small_drug/metabolite_transptr"/>
</dbReference>
<name>A0A3M8CET3_9BACL</name>
<evidence type="ECO:0000256" key="7">
    <source>
        <dbReference type="RuleBase" id="RU003942"/>
    </source>
</evidence>
<keyword evidence="10" id="KW-1185">Reference proteome</keyword>
<evidence type="ECO:0000256" key="5">
    <source>
        <dbReference type="ARBA" id="ARBA00022989"/>
    </source>
</evidence>
<evidence type="ECO:0000313" key="9">
    <source>
        <dbReference type="EMBL" id="RNB74276.1"/>
    </source>
</evidence>
<dbReference type="Pfam" id="PF00893">
    <property type="entry name" value="Multi_Drug_Res"/>
    <property type="match status" value="1"/>
</dbReference>
<proteinExistence type="inferred from homology"/>
<feature type="transmembrane region" description="Helical" evidence="8">
    <location>
        <begin position="28"/>
        <end position="49"/>
    </location>
</feature>
<evidence type="ECO:0000256" key="3">
    <source>
        <dbReference type="ARBA" id="ARBA00022475"/>
    </source>
</evidence>
<evidence type="ECO:0000313" key="10">
    <source>
        <dbReference type="Proteomes" id="UP000282028"/>
    </source>
</evidence>
<sequence>MNKTWVLVVVAGIFEVMWVAGLKHADSVLTWTLTAIAIFISFAVLIYAGKKLPTSTVYAVFVGLGTAGTVISEMLFFGEPFRLSKLALIAVLLAGIIGLKLVTPDQPKEDEARREGRAS</sequence>
<dbReference type="EMBL" id="RHHR01000015">
    <property type="protein sequence ID" value="RNB74276.1"/>
    <property type="molecule type" value="Genomic_DNA"/>
</dbReference>
<gene>
    <name evidence="9" type="ORF">EDM52_11590</name>
</gene>
<dbReference type="SUPFAM" id="SSF103481">
    <property type="entry name" value="Multidrug resistance efflux transporter EmrE"/>
    <property type="match status" value="1"/>
</dbReference>
<comment type="subcellular location">
    <subcellularLocation>
        <location evidence="1 7">Cell membrane</location>
        <topology evidence="1 7">Multi-pass membrane protein</topology>
    </subcellularLocation>
</comment>
<comment type="similarity">
    <text evidence="7">Belongs to the drug/metabolite transporter (DMT) superfamily. Small multidrug resistance (SMR) (TC 2.A.7.1) family.</text>
</comment>
<evidence type="ECO:0000256" key="8">
    <source>
        <dbReference type="SAM" id="Phobius"/>
    </source>
</evidence>
<dbReference type="OrthoDB" id="2168659at2"/>
<dbReference type="Gene3D" id="1.10.3730.20">
    <property type="match status" value="1"/>
</dbReference>
<evidence type="ECO:0000256" key="2">
    <source>
        <dbReference type="ARBA" id="ARBA00022448"/>
    </source>
</evidence>
<feature type="transmembrane region" description="Helical" evidence="8">
    <location>
        <begin position="56"/>
        <end position="77"/>
    </location>
</feature>
<dbReference type="RefSeq" id="WP_122909136.1">
    <property type="nucleotide sequence ID" value="NZ_CBCSBE010000003.1"/>
</dbReference>
<keyword evidence="2" id="KW-0813">Transport</keyword>
<comment type="caution">
    <text evidence="9">The sequence shown here is derived from an EMBL/GenBank/DDBJ whole genome shotgun (WGS) entry which is preliminary data.</text>
</comment>
<dbReference type="GO" id="GO:0022857">
    <property type="term" value="F:transmembrane transporter activity"/>
    <property type="evidence" value="ECO:0007669"/>
    <property type="project" value="InterPro"/>
</dbReference>
<dbReference type="FunFam" id="1.10.3730.20:FF:000001">
    <property type="entry name" value="Quaternary ammonium compound resistance transporter SugE"/>
    <property type="match status" value="1"/>
</dbReference>
<feature type="transmembrane region" description="Helical" evidence="8">
    <location>
        <begin position="83"/>
        <end position="103"/>
    </location>
</feature>
<dbReference type="PANTHER" id="PTHR30561">
    <property type="entry name" value="SMR FAMILY PROTON-DEPENDENT DRUG EFFLUX TRANSPORTER SUGE"/>
    <property type="match status" value="1"/>
</dbReference>
<dbReference type="PANTHER" id="PTHR30561:SF7">
    <property type="entry name" value="GUANIDINIUM EFFLUX SYSTEM SUBUNIT GDNC-RELATED"/>
    <property type="match status" value="1"/>
</dbReference>
<dbReference type="GO" id="GO:0005886">
    <property type="term" value="C:plasma membrane"/>
    <property type="evidence" value="ECO:0007669"/>
    <property type="project" value="UniProtKB-SubCell"/>
</dbReference>